<feature type="transmembrane region" description="Helical" evidence="1">
    <location>
        <begin position="214"/>
        <end position="237"/>
    </location>
</feature>
<keyword evidence="1" id="KW-1133">Transmembrane helix</keyword>
<dbReference type="Proteomes" id="UP000316781">
    <property type="component" value="Unassembled WGS sequence"/>
</dbReference>
<protein>
    <submittedName>
        <fullName evidence="2">DUF1345 domain-containing protein</fullName>
    </submittedName>
</protein>
<gene>
    <name evidence="2" type="ORF">C5689_05575</name>
    <name evidence="3" type="ORF">FM996_13805</name>
</gene>
<proteinExistence type="predicted"/>
<feature type="transmembrane region" description="Helical" evidence="1">
    <location>
        <begin position="94"/>
        <end position="116"/>
    </location>
</feature>
<evidence type="ECO:0000313" key="5">
    <source>
        <dbReference type="Proteomes" id="UP000316781"/>
    </source>
</evidence>
<keyword evidence="4" id="KW-1185">Reference proteome</keyword>
<reference evidence="3 5" key="3">
    <citation type="submission" date="2019-07" db="EMBL/GenBank/DDBJ databases">
        <title>Ln-dependent methylotrophs.</title>
        <authorList>
            <person name="Tani A."/>
        </authorList>
    </citation>
    <scope>NUCLEOTIDE SEQUENCE [LARGE SCALE GENOMIC DNA]</scope>
    <source>
        <strain evidence="3 5">SM89A</strain>
    </source>
</reference>
<dbReference type="RefSeq" id="WP_108916284.1">
    <property type="nucleotide sequence ID" value="NZ_BGJY01000005.1"/>
</dbReference>
<comment type="caution">
    <text evidence="2">The sequence shown here is derived from an EMBL/GenBank/DDBJ whole genome shotgun (WGS) entry which is preliminary data.</text>
</comment>
<dbReference type="EMBL" id="PUIV01000005">
    <property type="protein sequence ID" value="PWB94915.1"/>
    <property type="molecule type" value="Genomic_DNA"/>
</dbReference>
<dbReference type="AlphaFoldDB" id="A0A2U1STH0"/>
<accession>A0A2U1STH0</accession>
<evidence type="ECO:0000313" key="3">
    <source>
        <dbReference type="EMBL" id="TRL31345.1"/>
    </source>
</evidence>
<keyword evidence="1" id="KW-0472">Membrane</keyword>
<feature type="transmembrane region" description="Helical" evidence="1">
    <location>
        <begin position="31"/>
        <end position="49"/>
    </location>
</feature>
<evidence type="ECO:0000256" key="1">
    <source>
        <dbReference type="SAM" id="Phobius"/>
    </source>
</evidence>
<feature type="transmembrane region" description="Helical" evidence="1">
    <location>
        <begin position="55"/>
        <end position="73"/>
    </location>
</feature>
<name>A0A2U1STH0_METSR</name>
<keyword evidence="1" id="KW-0812">Transmembrane</keyword>
<organism evidence="2 4">
    <name type="scientific">Methylosinus sporium</name>
    <dbReference type="NCBI Taxonomy" id="428"/>
    <lineage>
        <taxon>Bacteria</taxon>
        <taxon>Pseudomonadati</taxon>
        <taxon>Pseudomonadota</taxon>
        <taxon>Alphaproteobacteria</taxon>
        <taxon>Hyphomicrobiales</taxon>
        <taxon>Methylocystaceae</taxon>
        <taxon>Methylosinus</taxon>
    </lineage>
</organism>
<sequence length="240" mass="26126">MSGALNLSGETNGPRRRRPLLWRVAKARARLFFCVLAGTAVGLLLPGSWREVTRALVGWDVFVTLYLLLSAELMARSTPISMRRRAQLQDEGRLVILVMTIATACASIGAIVAELGPVKNLEGFSKHAHISLAVLTVVLSWLFVHLTFALHYAHEYYFERASAPDRPSELRGGLIFPGAQQPGYMDFLYFAYVIGVASQTADVSISSATMRAVALVHGVLAFFFNTAVLALTVNIAAGFV</sequence>
<feature type="transmembrane region" description="Helical" evidence="1">
    <location>
        <begin position="128"/>
        <end position="150"/>
    </location>
</feature>
<dbReference type="EMBL" id="VJMF01000057">
    <property type="protein sequence ID" value="TRL31345.1"/>
    <property type="molecule type" value="Genomic_DNA"/>
</dbReference>
<evidence type="ECO:0000313" key="2">
    <source>
        <dbReference type="EMBL" id="PWB94915.1"/>
    </source>
</evidence>
<dbReference type="Pfam" id="PF07077">
    <property type="entry name" value="DUF1345"/>
    <property type="match status" value="1"/>
</dbReference>
<dbReference type="Proteomes" id="UP000245137">
    <property type="component" value="Unassembled WGS sequence"/>
</dbReference>
<evidence type="ECO:0000313" key="4">
    <source>
        <dbReference type="Proteomes" id="UP000245137"/>
    </source>
</evidence>
<dbReference type="OrthoDB" id="64737at2"/>
<dbReference type="InterPro" id="IPR009781">
    <property type="entry name" value="DUF1345"/>
</dbReference>
<reference evidence="2" key="2">
    <citation type="submission" date="2018-02" db="EMBL/GenBank/DDBJ databases">
        <authorList>
            <person name="Cohen D.B."/>
            <person name="Kent A.D."/>
        </authorList>
    </citation>
    <scope>NUCLEOTIDE SEQUENCE</scope>
    <source>
        <strain evidence="2">DSM 17706</strain>
    </source>
</reference>
<reference evidence="2 4" key="1">
    <citation type="journal article" date="2018" name="Appl. Microbiol. Biotechnol.">
        <title>Co-cultivation of the strictly anaerobic methanogen Methanosarcina barkeri with aerobic methanotrophs in an oxygen-limited membrane bioreactor.</title>
        <authorList>
            <person name="In 't Zandt M.H."/>
            <person name="van den Bosch T.J.M."/>
            <person name="Rijkers R."/>
            <person name="van Kessel M.A.H.J."/>
            <person name="Jetten M.S.M."/>
            <person name="Welte C.U."/>
        </authorList>
    </citation>
    <scope>NUCLEOTIDE SEQUENCE [LARGE SCALE GENOMIC DNA]</scope>
    <source>
        <strain evidence="2 4">DSM 17706</strain>
    </source>
</reference>